<comment type="caution">
    <text evidence="7">The sequence shown here is derived from an EMBL/GenBank/DDBJ whole genome shotgun (WGS) entry which is preliminary data.</text>
</comment>
<dbReference type="PIRSF" id="PIRSF038958">
    <property type="entry name" value="PG_synth_SpoVB"/>
    <property type="match status" value="1"/>
</dbReference>
<accession>A0A9X2FJF1</accession>
<reference evidence="7 8" key="1">
    <citation type="journal article" date="2023" name="Int. J. Syst. Evol. Microbiol.">
        <title>Ligilactobacillus ubinensis sp. nov., a novel species isolated from the wild ferment of a durian fruit (Durio zibethinus).</title>
        <authorList>
            <person name="Heng Y.C."/>
            <person name="Menon N."/>
            <person name="Chen B."/>
            <person name="Loo B.Z.L."/>
            <person name="Wong G.W.J."/>
            <person name="Lim A.C.H."/>
            <person name="Silvaraju S."/>
            <person name="Kittelmann S."/>
        </authorList>
    </citation>
    <scope>NUCLEOTIDE SEQUENCE [LARGE SCALE GENOMIC DNA]</scope>
    <source>
        <strain evidence="7 8">WILCCON 0076</strain>
    </source>
</reference>
<organism evidence="7 8">
    <name type="scientific">Ligilactobacillus ubinensis</name>
    <dbReference type="NCBI Taxonomy" id="2876789"/>
    <lineage>
        <taxon>Bacteria</taxon>
        <taxon>Bacillati</taxon>
        <taxon>Bacillota</taxon>
        <taxon>Bacilli</taxon>
        <taxon>Lactobacillales</taxon>
        <taxon>Lactobacillaceae</taxon>
        <taxon>Ligilactobacillus</taxon>
    </lineage>
</organism>
<proteinExistence type="predicted"/>
<name>A0A9X2FJF1_9LACO</name>
<dbReference type="CDD" id="cd13124">
    <property type="entry name" value="MATE_SpoVB_like"/>
    <property type="match status" value="1"/>
</dbReference>
<sequence>MKNKMLSGAFWMSFGSIFSRVLGVLYIILWLAMFKTTQQQYTAQALYNAAYTPYGLFLALGTSGFPTAISRKIALYNSQNRYLDSKRLFKAGILFMSISGIVCGILFYLAAPMIASNSPVMSQGAATFVLRSLVPALMILPTMSIIRGWFQGHQDMKPFGVSQLIEQFIRVVGILTFTYVTFCVMNKSLTLAVALSTFAAFIGAIGSLVYLLKYYRRKKRLYRWQERHSLPATNIDVKGLFLEIVKEAVPFVYVGAGVTLNQLIDQFSFKQIMQWASNYGITEIQNMFTLFSANPGKITTIVTSLATAISDTTLPIIAGLIGNRKKISSTVGDNFKLLTVLLVPFVMTLAVLSIQVNTIFFGYNLKGSILMKYAILISLLLSLFLDITTLIQSLGKHRLAIILLSFGLIVKIVLQVPMIWLFHEYGALLATTVAFGIIVFLGFLYMCKYHYNYVDNLNEWRRIFIGVGLYTIGIIFIYKVVAFIPLSHGKISAVIFCMIFGILAAIYYLMLAYIFKFKEIVFNMKK</sequence>
<feature type="transmembrane region" description="Helical" evidence="6">
    <location>
        <begin position="463"/>
        <end position="485"/>
    </location>
</feature>
<evidence type="ECO:0000256" key="4">
    <source>
        <dbReference type="ARBA" id="ARBA00022989"/>
    </source>
</evidence>
<dbReference type="PANTHER" id="PTHR30250:SF21">
    <property type="entry name" value="LIPID II FLIPPASE MURJ"/>
    <property type="match status" value="1"/>
</dbReference>
<dbReference type="InterPro" id="IPR002797">
    <property type="entry name" value="Polysacc_synth"/>
</dbReference>
<keyword evidence="5 6" id="KW-0472">Membrane</keyword>
<dbReference type="EMBL" id="JAIULA010000006">
    <property type="protein sequence ID" value="MCP0886550.1"/>
    <property type="molecule type" value="Genomic_DNA"/>
</dbReference>
<feature type="transmembrane region" description="Helical" evidence="6">
    <location>
        <begin position="9"/>
        <end position="31"/>
    </location>
</feature>
<feature type="transmembrane region" description="Helical" evidence="6">
    <location>
        <begin position="123"/>
        <end position="146"/>
    </location>
</feature>
<feature type="transmembrane region" description="Helical" evidence="6">
    <location>
        <begin position="191"/>
        <end position="212"/>
    </location>
</feature>
<feature type="transmembrane region" description="Helical" evidence="6">
    <location>
        <begin position="399"/>
        <end position="422"/>
    </location>
</feature>
<dbReference type="Pfam" id="PF01943">
    <property type="entry name" value="Polysacc_synt"/>
    <property type="match status" value="1"/>
</dbReference>
<evidence type="ECO:0000256" key="5">
    <source>
        <dbReference type="ARBA" id="ARBA00023136"/>
    </source>
</evidence>
<comment type="subcellular location">
    <subcellularLocation>
        <location evidence="1">Cell membrane</location>
        <topology evidence="1">Multi-pass membrane protein</topology>
    </subcellularLocation>
</comment>
<evidence type="ECO:0000256" key="2">
    <source>
        <dbReference type="ARBA" id="ARBA00022475"/>
    </source>
</evidence>
<keyword evidence="3 6" id="KW-0812">Transmembrane</keyword>
<evidence type="ECO:0000313" key="8">
    <source>
        <dbReference type="Proteomes" id="UP001139006"/>
    </source>
</evidence>
<evidence type="ECO:0000313" key="7">
    <source>
        <dbReference type="EMBL" id="MCP0886550.1"/>
    </source>
</evidence>
<evidence type="ECO:0000256" key="1">
    <source>
        <dbReference type="ARBA" id="ARBA00004651"/>
    </source>
</evidence>
<feature type="transmembrane region" description="Helical" evidence="6">
    <location>
        <begin position="51"/>
        <end position="70"/>
    </location>
</feature>
<dbReference type="InterPro" id="IPR024923">
    <property type="entry name" value="PG_synth_SpoVB"/>
</dbReference>
<dbReference type="InterPro" id="IPR050833">
    <property type="entry name" value="Poly_Biosynth_Transport"/>
</dbReference>
<keyword evidence="4 6" id="KW-1133">Transmembrane helix</keyword>
<keyword evidence="2" id="KW-1003">Cell membrane</keyword>
<feature type="transmembrane region" description="Helical" evidence="6">
    <location>
        <begin position="369"/>
        <end position="387"/>
    </location>
</feature>
<feature type="transmembrane region" description="Helical" evidence="6">
    <location>
        <begin position="335"/>
        <end position="363"/>
    </location>
</feature>
<dbReference type="Proteomes" id="UP001139006">
    <property type="component" value="Unassembled WGS sequence"/>
</dbReference>
<evidence type="ECO:0000256" key="6">
    <source>
        <dbReference type="SAM" id="Phobius"/>
    </source>
</evidence>
<keyword evidence="8" id="KW-1185">Reference proteome</keyword>
<dbReference type="RefSeq" id="WP_253359758.1">
    <property type="nucleotide sequence ID" value="NZ_JAIULA010000006.1"/>
</dbReference>
<protein>
    <submittedName>
        <fullName evidence="7">Polysaccharide biosynthesis protein</fullName>
    </submittedName>
</protein>
<gene>
    <name evidence="7" type="ORF">LB941_04265</name>
</gene>
<dbReference type="GO" id="GO:0005886">
    <property type="term" value="C:plasma membrane"/>
    <property type="evidence" value="ECO:0007669"/>
    <property type="project" value="UniProtKB-SubCell"/>
</dbReference>
<feature type="transmembrane region" description="Helical" evidence="6">
    <location>
        <begin position="91"/>
        <end position="111"/>
    </location>
</feature>
<evidence type="ECO:0000256" key="3">
    <source>
        <dbReference type="ARBA" id="ARBA00022692"/>
    </source>
</evidence>
<feature type="transmembrane region" description="Helical" evidence="6">
    <location>
        <begin position="428"/>
        <end position="451"/>
    </location>
</feature>
<feature type="transmembrane region" description="Helical" evidence="6">
    <location>
        <begin position="491"/>
        <end position="515"/>
    </location>
</feature>
<dbReference type="AlphaFoldDB" id="A0A9X2FJF1"/>
<dbReference type="PANTHER" id="PTHR30250">
    <property type="entry name" value="PST FAMILY PREDICTED COLANIC ACID TRANSPORTER"/>
    <property type="match status" value="1"/>
</dbReference>